<dbReference type="CDD" id="cd18186">
    <property type="entry name" value="BTB_POZ_ZBTB_KLHL-like"/>
    <property type="match status" value="1"/>
</dbReference>
<feature type="compositionally biased region" description="Polar residues" evidence="1">
    <location>
        <begin position="88"/>
        <end position="99"/>
    </location>
</feature>
<comment type="caution">
    <text evidence="3">The sequence shown here is derived from an EMBL/GenBank/DDBJ whole genome shotgun (WGS) entry which is preliminary data.</text>
</comment>
<evidence type="ECO:0000256" key="1">
    <source>
        <dbReference type="SAM" id="MobiDB-lite"/>
    </source>
</evidence>
<dbReference type="InterPro" id="IPR011333">
    <property type="entry name" value="SKP1/BTB/POZ_sf"/>
</dbReference>
<feature type="compositionally biased region" description="Low complexity" evidence="1">
    <location>
        <begin position="109"/>
        <end position="119"/>
    </location>
</feature>
<dbReference type="InterPro" id="IPR000210">
    <property type="entry name" value="BTB/POZ_dom"/>
</dbReference>
<accession>A0AAV9U2Q5</accession>
<gene>
    <name evidence="3" type="ORF">TWF730_003643</name>
</gene>
<organism evidence="3 4">
    <name type="scientific">Orbilia blumenaviensis</name>
    <dbReference type="NCBI Taxonomy" id="1796055"/>
    <lineage>
        <taxon>Eukaryota</taxon>
        <taxon>Fungi</taxon>
        <taxon>Dikarya</taxon>
        <taxon>Ascomycota</taxon>
        <taxon>Pezizomycotina</taxon>
        <taxon>Orbiliomycetes</taxon>
        <taxon>Orbiliales</taxon>
        <taxon>Orbiliaceae</taxon>
        <taxon>Orbilia</taxon>
    </lineage>
</organism>
<feature type="domain" description="BTB" evidence="2">
    <location>
        <begin position="289"/>
        <end position="359"/>
    </location>
</feature>
<protein>
    <recommendedName>
        <fullName evidence="2">BTB domain-containing protein</fullName>
    </recommendedName>
</protein>
<dbReference type="EMBL" id="JAVHNS010000015">
    <property type="protein sequence ID" value="KAK6334429.1"/>
    <property type="molecule type" value="Genomic_DNA"/>
</dbReference>
<feature type="region of interest" description="Disordered" evidence="1">
    <location>
        <begin position="1"/>
        <end position="175"/>
    </location>
</feature>
<name>A0AAV9U2Q5_9PEZI</name>
<proteinExistence type="predicted"/>
<dbReference type="AlphaFoldDB" id="A0AAV9U2Q5"/>
<reference evidence="3 4" key="1">
    <citation type="submission" date="2019-10" db="EMBL/GenBank/DDBJ databases">
        <authorList>
            <person name="Palmer J.M."/>
        </authorList>
    </citation>
    <scope>NUCLEOTIDE SEQUENCE [LARGE SCALE GENOMIC DNA]</scope>
    <source>
        <strain evidence="3 4">TWF730</strain>
    </source>
</reference>
<evidence type="ECO:0000259" key="2">
    <source>
        <dbReference type="PROSITE" id="PS50097"/>
    </source>
</evidence>
<evidence type="ECO:0000313" key="3">
    <source>
        <dbReference type="EMBL" id="KAK6334429.1"/>
    </source>
</evidence>
<dbReference type="PROSITE" id="PS50097">
    <property type="entry name" value="BTB"/>
    <property type="match status" value="1"/>
</dbReference>
<evidence type="ECO:0000313" key="4">
    <source>
        <dbReference type="Proteomes" id="UP001373714"/>
    </source>
</evidence>
<feature type="compositionally biased region" description="Polar residues" evidence="1">
    <location>
        <begin position="1"/>
        <end position="12"/>
    </location>
</feature>
<keyword evidence="4" id="KW-1185">Reference proteome</keyword>
<sequence>MTSETGTSNQQDEAGAAPKRPKTKSPLSPARSRISHGKGIKTPRPSIGSPGRLPIGPLTSSGGNRRSSFMLPTAASSFRAKGKAEPNIANTSTSFNRSPGQEKVDAHPKAAPAMKPSSPVAEAPGQTAIKKMTTKKARGNTQSTGSVRKPREKSLLKPGVDFPLPNPYPKDIKTPDGRYTLVPGEGRDIGHLITPPEFYCRPLSSVATHDTEIDGENKGPEWFGDLKRIVDELGLEACNAVNSDESASNKNFPVVGPTSTIIGLSENIQSGALVKHGFGDYNSDPKPGHNIVLIVGPQYIGFSLKREVLAGHSEVIDAHLENLGPVKDEMQEIVLSDIDPYGFFHILKVIFTGAYPNPEIAGPKAEALMFDTAQRLRMPRIASDLYHGMLRKIKSDAFDIEVALRFANELFRHGSPREVQDFWHEDAFVRSALRRTSIARLLDKSSEIFEDRTWIVPGFKLGLIGLLSKTNIRV</sequence>
<dbReference type="Gene3D" id="3.30.710.10">
    <property type="entry name" value="Potassium Channel Kv1.1, Chain A"/>
    <property type="match status" value="1"/>
</dbReference>
<dbReference type="SUPFAM" id="SSF54695">
    <property type="entry name" value="POZ domain"/>
    <property type="match status" value="1"/>
</dbReference>
<dbReference type="Pfam" id="PF00651">
    <property type="entry name" value="BTB"/>
    <property type="match status" value="1"/>
</dbReference>
<dbReference type="Proteomes" id="UP001373714">
    <property type="component" value="Unassembled WGS sequence"/>
</dbReference>
<feature type="compositionally biased region" description="Polar residues" evidence="1">
    <location>
        <begin position="58"/>
        <end position="67"/>
    </location>
</feature>